<evidence type="ECO:0000256" key="5">
    <source>
        <dbReference type="ARBA" id="ARBA00023244"/>
    </source>
</evidence>
<keyword evidence="3" id="KW-0560">Oxidoreductase</keyword>
<gene>
    <name evidence="7" type="ORF">HA299_01080</name>
</gene>
<comment type="caution">
    <text evidence="7">The sequence shown here is derived from an EMBL/GenBank/DDBJ whole genome shotgun (WGS) entry which is preliminary data.</text>
</comment>
<accession>A0A832RVQ9</accession>
<dbReference type="Gene3D" id="3.40.50.720">
    <property type="entry name" value="NAD(P)-binding Rossmann-like Domain"/>
    <property type="match status" value="1"/>
</dbReference>
<dbReference type="EMBL" id="DUIH01000004">
    <property type="protein sequence ID" value="HIH69206.1"/>
    <property type="molecule type" value="Genomic_DNA"/>
</dbReference>
<evidence type="ECO:0000256" key="2">
    <source>
        <dbReference type="ARBA" id="ARBA00012400"/>
    </source>
</evidence>
<dbReference type="SUPFAM" id="SSF51735">
    <property type="entry name" value="NAD(P)-binding Rossmann-fold domains"/>
    <property type="match status" value="1"/>
</dbReference>
<evidence type="ECO:0000256" key="3">
    <source>
        <dbReference type="ARBA" id="ARBA00023002"/>
    </source>
</evidence>
<dbReference type="PANTHER" id="PTHR35330:SF1">
    <property type="entry name" value="SIROHEME BIOSYNTHESIS PROTEIN MET8"/>
    <property type="match status" value="1"/>
</dbReference>
<comment type="catalytic activity">
    <reaction evidence="6">
        <text>precorrin-2 + NAD(+) = sirohydrochlorin + NADH + 2 H(+)</text>
        <dbReference type="Rhea" id="RHEA:15613"/>
        <dbReference type="ChEBI" id="CHEBI:15378"/>
        <dbReference type="ChEBI" id="CHEBI:57540"/>
        <dbReference type="ChEBI" id="CHEBI:57945"/>
        <dbReference type="ChEBI" id="CHEBI:58351"/>
        <dbReference type="ChEBI" id="CHEBI:58827"/>
        <dbReference type="EC" id="1.3.1.76"/>
    </reaction>
</comment>
<reference evidence="7" key="1">
    <citation type="journal article" date="2020" name="bioRxiv">
        <title>A rank-normalized archaeal taxonomy based on genome phylogeny resolves widespread incomplete and uneven classifications.</title>
        <authorList>
            <person name="Rinke C."/>
            <person name="Chuvochina M."/>
            <person name="Mussig A.J."/>
            <person name="Chaumeil P.-A."/>
            <person name="Waite D.W."/>
            <person name="Whitman W.B."/>
            <person name="Parks D.H."/>
            <person name="Hugenholtz P."/>
        </authorList>
    </citation>
    <scope>NUCLEOTIDE SEQUENCE</scope>
    <source>
        <strain evidence="7">UBA12518</strain>
    </source>
</reference>
<sequence length="225" mass="25213">MKSSLMPLLLNLESRRVVVFGGGNVGHRKASLFSRYCHVDVVSRSFVSQLKELENSRETVRLIEVGELDEDTIIEHARGAFIVVAATDNEELNEKIAHIAHENGALVNSVHDVLDVVVPSIVEGEGVVLAISTRGASPAMSKFIRQRLEGALEASLSPEYLLMVRLQSELREHLKRVVGDQQKRARLLWSVLESEEVWESLASSYEEGFKRALMHIEMQLEGRDE</sequence>
<dbReference type="UniPathway" id="UPA00262">
    <property type="reaction ID" value="UER00222"/>
</dbReference>
<dbReference type="Pfam" id="PF13241">
    <property type="entry name" value="NAD_binding_7"/>
    <property type="match status" value="1"/>
</dbReference>
<dbReference type="PANTHER" id="PTHR35330">
    <property type="entry name" value="SIROHEME BIOSYNTHESIS PROTEIN MET8"/>
    <property type="match status" value="1"/>
</dbReference>
<dbReference type="NCBIfam" id="TIGR01470">
    <property type="entry name" value="cysG_Nterm"/>
    <property type="match status" value="1"/>
</dbReference>
<evidence type="ECO:0000313" key="8">
    <source>
        <dbReference type="Proteomes" id="UP000600363"/>
    </source>
</evidence>
<proteinExistence type="predicted"/>
<keyword evidence="4" id="KW-0520">NAD</keyword>
<dbReference type="RefSeq" id="WP_042686256.1">
    <property type="nucleotide sequence ID" value="NZ_DUIH01000004.1"/>
</dbReference>
<dbReference type="InterPro" id="IPR006367">
    <property type="entry name" value="Sirohaem_synthase_N"/>
</dbReference>
<dbReference type="GO" id="GO:0019354">
    <property type="term" value="P:siroheme biosynthetic process"/>
    <property type="evidence" value="ECO:0007669"/>
    <property type="project" value="UniProtKB-UniPathway"/>
</dbReference>
<dbReference type="Proteomes" id="UP000600363">
    <property type="component" value="Unassembled WGS sequence"/>
</dbReference>
<evidence type="ECO:0000256" key="6">
    <source>
        <dbReference type="ARBA" id="ARBA00047561"/>
    </source>
</evidence>
<dbReference type="GO" id="GO:0004325">
    <property type="term" value="F:ferrochelatase activity"/>
    <property type="evidence" value="ECO:0007669"/>
    <property type="project" value="InterPro"/>
</dbReference>
<dbReference type="GO" id="GO:0043115">
    <property type="term" value="F:precorrin-2 dehydrogenase activity"/>
    <property type="evidence" value="ECO:0007669"/>
    <property type="project" value="UniProtKB-EC"/>
</dbReference>
<dbReference type="InterPro" id="IPR036291">
    <property type="entry name" value="NAD(P)-bd_dom_sf"/>
</dbReference>
<protein>
    <recommendedName>
        <fullName evidence="2">precorrin-2 dehydrogenase</fullName>
        <ecNumber evidence="2">1.3.1.76</ecNumber>
    </recommendedName>
</protein>
<evidence type="ECO:0000256" key="1">
    <source>
        <dbReference type="ARBA" id="ARBA00005010"/>
    </source>
</evidence>
<dbReference type="EC" id="1.3.1.76" evidence="2"/>
<dbReference type="InterPro" id="IPR028161">
    <property type="entry name" value="Met8-like"/>
</dbReference>
<dbReference type="SUPFAM" id="SSF75615">
    <property type="entry name" value="Siroheme synthase middle domains-like"/>
    <property type="match status" value="1"/>
</dbReference>
<dbReference type="AlphaFoldDB" id="A0A832RVQ9"/>
<comment type="pathway">
    <text evidence="1">Porphyrin-containing compound metabolism; siroheme biosynthesis; sirohydrochlorin from precorrin-2: step 1/1.</text>
</comment>
<evidence type="ECO:0000313" key="7">
    <source>
        <dbReference type="EMBL" id="HIH69206.1"/>
    </source>
</evidence>
<name>A0A832RVQ9_9EURY</name>
<evidence type="ECO:0000256" key="4">
    <source>
        <dbReference type="ARBA" id="ARBA00023027"/>
    </source>
</evidence>
<organism evidence="7 8">
    <name type="scientific">Methermicoccus shengliensis</name>
    <dbReference type="NCBI Taxonomy" id="660064"/>
    <lineage>
        <taxon>Archaea</taxon>
        <taxon>Methanobacteriati</taxon>
        <taxon>Methanobacteriota</taxon>
        <taxon>Stenosarchaea group</taxon>
        <taxon>Methanomicrobia</taxon>
        <taxon>Methanosarcinales</taxon>
        <taxon>Methermicoccaceae</taxon>
        <taxon>Methermicoccus</taxon>
    </lineage>
</organism>
<keyword evidence="5" id="KW-0627">Porphyrin biosynthesis</keyword>
<dbReference type="Gene3D" id="3.30.160.110">
    <property type="entry name" value="Siroheme synthase, domain 2"/>
    <property type="match status" value="1"/>
</dbReference>